<keyword evidence="2" id="KW-1185">Reference proteome</keyword>
<dbReference type="AlphaFoldDB" id="A0A8H7E5D8"/>
<evidence type="ECO:0000313" key="2">
    <source>
        <dbReference type="Proteomes" id="UP000606974"/>
    </source>
</evidence>
<proteinExistence type="predicted"/>
<name>A0A8H7E5D8_9EURO</name>
<accession>A0A8H7E5D8</accession>
<reference evidence="1" key="1">
    <citation type="submission" date="2020-02" db="EMBL/GenBank/DDBJ databases">
        <authorList>
            <person name="Palmer J.M."/>
        </authorList>
    </citation>
    <scope>NUCLEOTIDE SEQUENCE</scope>
    <source>
        <strain evidence="1">EPUS1.4</strain>
        <tissue evidence="1">Thallus</tissue>
    </source>
</reference>
<protein>
    <submittedName>
        <fullName evidence="1">Uncharacterized protein</fullName>
    </submittedName>
</protein>
<gene>
    <name evidence="1" type="ORF">GJ744_008705</name>
</gene>
<comment type="caution">
    <text evidence="1">The sequence shown here is derived from an EMBL/GenBank/DDBJ whole genome shotgun (WGS) entry which is preliminary data.</text>
</comment>
<dbReference type="EMBL" id="JAACFV010000049">
    <property type="protein sequence ID" value="KAF7508828.1"/>
    <property type="molecule type" value="Genomic_DNA"/>
</dbReference>
<sequence>MSPAPRPDEPEDTPDIARDRFDLNQLFMVTTRELGFGEEINLIFWCIAWVSEKAVDGGSGGGLTFRP</sequence>
<dbReference type="Proteomes" id="UP000606974">
    <property type="component" value="Unassembled WGS sequence"/>
</dbReference>
<organism evidence="1 2">
    <name type="scientific">Endocarpon pusillum</name>
    <dbReference type="NCBI Taxonomy" id="364733"/>
    <lineage>
        <taxon>Eukaryota</taxon>
        <taxon>Fungi</taxon>
        <taxon>Dikarya</taxon>
        <taxon>Ascomycota</taxon>
        <taxon>Pezizomycotina</taxon>
        <taxon>Eurotiomycetes</taxon>
        <taxon>Chaetothyriomycetidae</taxon>
        <taxon>Verrucariales</taxon>
        <taxon>Verrucariaceae</taxon>
        <taxon>Endocarpon</taxon>
    </lineage>
</organism>
<evidence type="ECO:0000313" key="1">
    <source>
        <dbReference type="EMBL" id="KAF7508828.1"/>
    </source>
</evidence>